<accession>A0A540WD41</accession>
<keyword evidence="2" id="KW-0378">Hydrolase</keyword>
<dbReference type="InterPro" id="IPR029058">
    <property type="entry name" value="AB_hydrolase_fold"/>
</dbReference>
<proteinExistence type="predicted"/>
<dbReference type="Gene3D" id="3.40.50.1820">
    <property type="entry name" value="alpha/beta hydrolase"/>
    <property type="match status" value="1"/>
</dbReference>
<name>A0A540WD41_9ACTN</name>
<gene>
    <name evidence="2" type="ORF">E6W39_33945</name>
</gene>
<reference evidence="2 3" key="1">
    <citation type="submission" date="2019-06" db="EMBL/GenBank/DDBJ databases">
        <title>Description of Kitasatospora acidophila sp. nov. isolated from pine grove soil, and reclassification of Streptomyces novaecaesareae to Kitasatospora novaeceasareae comb. nov.</title>
        <authorList>
            <person name="Kim M.J."/>
        </authorList>
    </citation>
    <scope>NUCLEOTIDE SEQUENCE [LARGE SCALE GENOMIC DNA]</scope>
    <source>
        <strain evidence="2 3">MMS16-CNU292</strain>
    </source>
</reference>
<sequence length="282" mass="30932">MTDQQRRCQSAQEAVLERWRVPVERIELASEFGTTVVTACGPRDGEPLVLQHSGSTTSAVWFANAAELARTRRLYAVDRIGEAGFSRPGQRPLRTVEDLHTWLDGVLDGLSLTAPDLLAHSYGAGIAMSYALSRPRRVRRMALLDPTQVFAGFRIGYLLHALPMLARPSAARAQRFLAWETGGRELDPAWLELYGRAAEFPRAKFVIPPRPKAAQLAGCQTPTLVLLAAESRCHDARAVQAGAARLLPGAQTVLLPGVTHHGMPYQQAAELNRLVEEFLAKP</sequence>
<keyword evidence="3" id="KW-1185">Reference proteome</keyword>
<feature type="domain" description="AB hydrolase-1" evidence="1">
    <location>
        <begin position="52"/>
        <end position="273"/>
    </location>
</feature>
<dbReference type="PANTHER" id="PTHR43194:SF2">
    <property type="entry name" value="PEROXISOMAL MEMBRANE PROTEIN LPX1"/>
    <property type="match status" value="1"/>
</dbReference>
<evidence type="ECO:0000313" key="3">
    <source>
        <dbReference type="Proteomes" id="UP000319103"/>
    </source>
</evidence>
<evidence type="ECO:0000313" key="2">
    <source>
        <dbReference type="EMBL" id="TQF06304.1"/>
    </source>
</evidence>
<dbReference type="Pfam" id="PF12697">
    <property type="entry name" value="Abhydrolase_6"/>
    <property type="match status" value="1"/>
</dbReference>
<dbReference type="GO" id="GO:0016787">
    <property type="term" value="F:hydrolase activity"/>
    <property type="evidence" value="ECO:0007669"/>
    <property type="project" value="UniProtKB-KW"/>
</dbReference>
<comment type="caution">
    <text evidence="2">The sequence shown here is derived from an EMBL/GenBank/DDBJ whole genome shotgun (WGS) entry which is preliminary data.</text>
</comment>
<dbReference type="PANTHER" id="PTHR43194">
    <property type="entry name" value="HYDROLASE ALPHA/BETA FOLD FAMILY"/>
    <property type="match status" value="1"/>
</dbReference>
<dbReference type="SUPFAM" id="SSF53474">
    <property type="entry name" value="alpha/beta-Hydrolases"/>
    <property type="match status" value="1"/>
</dbReference>
<evidence type="ECO:0000259" key="1">
    <source>
        <dbReference type="Pfam" id="PF12697"/>
    </source>
</evidence>
<dbReference type="OrthoDB" id="5513277at2"/>
<dbReference type="InterPro" id="IPR050228">
    <property type="entry name" value="Carboxylesterase_BioH"/>
</dbReference>
<organism evidence="2 3">
    <name type="scientific">Kitasatospora acidiphila</name>
    <dbReference type="NCBI Taxonomy" id="2567942"/>
    <lineage>
        <taxon>Bacteria</taxon>
        <taxon>Bacillati</taxon>
        <taxon>Actinomycetota</taxon>
        <taxon>Actinomycetes</taxon>
        <taxon>Kitasatosporales</taxon>
        <taxon>Streptomycetaceae</taxon>
        <taxon>Kitasatospora</taxon>
    </lineage>
</organism>
<dbReference type="EMBL" id="VIGB01000003">
    <property type="protein sequence ID" value="TQF06304.1"/>
    <property type="molecule type" value="Genomic_DNA"/>
</dbReference>
<dbReference type="AlphaFoldDB" id="A0A540WD41"/>
<dbReference type="Proteomes" id="UP000319103">
    <property type="component" value="Unassembled WGS sequence"/>
</dbReference>
<dbReference type="InterPro" id="IPR000073">
    <property type="entry name" value="AB_hydrolase_1"/>
</dbReference>
<dbReference type="RefSeq" id="WP_141636737.1">
    <property type="nucleotide sequence ID" value="NZ_VIGB01000003.1"/>
</dbReference>
<protein>
    <submittedName>
        <fullName evidence="2">Alpha/beta fold hydrolase</fullName>
    </submittedName>
</protein>